<dbReference type="EMBL" id="GL348717">
    <property type="protein sequence ID" value="EFH53163.1"/>
    <property type="molecule type" value="Genomic_DNA"/>
</dbReference>
<dbReference type="Proteomes" id="UP000008694">
    <property type="component" value="Unassembled WGS sequence"/>
</dbReference>
<keyword evidence="2" id="KW-1185">Reference proteome</keyword>
<evidence type="ECO:0000313" key="2">
    <source>
        <dbReference type="Proteomes" id="UP000008694"/>
    </source>
</evidence>
<evidence type="ECO:0008006" key="3">
    <source>
        <dbReference type="Google" id="ProtNLM"/>
    </source>
</evidence>
<accession>D7LQN0</accession>
<dbReference type="InterPro" id="IPR036047">
    <property type="entry name" value="F-box-like_dom_sf"/>
</dbReference>
<reference evidence="2" key="1">
    <citation type="journal article" date="2011" name="Nat. Genet.">
        <title>The Arabidopsis lyrata genome sequence and the basis of rapid genome size change.</title>
        <authorList>
            <person name="Hu T.T."/>
            <person name="Pattyn P."/>
            <person name="Bakker E.G."/>
            <person name="Cao J."/>
            <person name="Cheng J.-F."/>
            <person name="Clark R.M."/>
            <person name="Fahlgren N."/>
            <person name="Fawcett J.A."/>
            <person name="Grimwood J."/>
            <person name="Gundlach H."/>
            <person name="Haberer G."/>
            <person name="Hollister J.D."/>
            <person name="Ossowski S."/>
            <person name="Ottilar R.P."/>
            <person name="Salamov A.A."/>
            <person name="Schneeberger K."/>
            <person name="Spannagl M."/>
            <person name="Wang X."/>
            <person name="Yang L."/>
            <person name="Nasrallah M.E."/>
            <person name="Bergelson J."/>
            <person name="Carrington J.C."/>
            <person name="Gaut B.S."/>
            <person name="Schmutz J."/>
            <person name="Mayer K.F.X."/>
            <person name="Van de Peer Y."/>
            <person name="Grigoriev I.V."/>
            <person name="Nordborg M."/>
            <person name="Weigel D."/>
            <person name="Guo Y.-L."/>
        </authorList>
    </citation>
    <scope>NUCLEOTIDE SEQUENCE [LARGE SCALE GENOMIC DNA]</scope>
    <source>
        <strain evidence="2">cv. MN47</strain>
    </source>
</reference>
<dbReference type="Gramene" id="scaffold_500385.1">
    <property type="protein sequence ID" value="scaffold_500385.1"/>
    <property type="gene ID" value="scaffold_500385.1"/>
</dbReference>
<dbReference type="AlphaFoldDB" id="D7LQN0"/>
<gene>
    <name evidence="1" type="ORF">ARALYDRAFT_904681</name>
</gene>
<dbReference type="SUPFAM" id="SSF81383">
    <property type="entry name" value="F-box domain"/>
    <property type="match status" value="1"/>
</dbReference>
<evidence type="ECO:0000313" key="1">
    <source>
        <dbReference type="EMBL" id="EFH53163.1"/>
    </source>
</evidence>
<dbReference type="HOGENOM" id="CLU_2944832_0_0_1"/>
<protein>
    <recommendedName>
        <fullName evidence="3">F-box domain-containing protein</fullName>
    </recommendedName>
</protein>
<organism evidence="2">
    <name type="scientific">Arabidopsis lyrata subsp. lyrata</name>
    <name type="common">Lyre-leaved rock-cress</name>
    <dbReference type="NCBI Taxonomy" id="81972"/>
    <lineage>
        <taxon>Eukaryota</taxon>
        <taxon>Viridiplantae</taxon>
        <taxon>Streptophyta</taxon>
        <taxon>Embryophyta</taxon>
        <taxon>Tracheophyta</taxon>
        <taxon>Spermatophyta</taxon>
        <taxon>Magnoliopsida</taxon>
        <taxon>eudicotyledons</taxon>
        <taxon>Gunneridae</taxon>
        <taxon>Pentapetalae</taxon>
        <taxon>rosids</taxon>
        <taxon>malvids</taxon>
        <taxon>Brassicales</taxon>
        <taxon>Brassicaceae</taxon>
        <taxon>Camelineae</taxon>
        <taxon>Arabidopsis</taxon>
    </lineage>
</organism>
<name>D7LQN0_ARALL</name>
<proteinExistence type="predicted"/>
<sequence length="60" mass="7288">MHHGRELKEKAKKKKKRKEVIIEIPNDDVLEEIMVIRLPAKTLTRFQIVSKHWRHVYDKV</sequence>